<name>A0A834N9P8_VESVU</name>
<sequence>MFRLLGGLAYYLKWQEISTASLLFRVHNNFTSVVLLTCSIIITANQFVGNPISCIVGHGLPQHVINTYCWITSTFTMPDAFSRQMGTEVAHPGVANDLGDVNARKYYTYYQWVCFVLFFQAILCYTPQWLWNMWEGGLMNTLIMGMNCGIDKQETIDKKKSVLMEYIMSHVTRHKMYVYHYFACELLCLVNIIGQLYLMNRFFDGEFLSYGLRVLHISNTPQENRFDPMVYVFPRVTKCIFHKYGASGTIQKHDSLCVLPLNIVNEKTYIFIWFWYIILSIFLIGLVAYRAAIIFAPAVRPRLLHIASPAISIETCQSISRKIDLGDWWILYVLSWNMDGILYKDFLEELTKKMSSHNSQPINA</sequence>
<dbReference type="GO" id="GO:0005886">
    <property type="term" value="C:plasma membrane"/>
    <property type="evidence" value="ECO:0007669"/>
    <property type="project" value="UniProtKB-SubCell"/>
</dbReference>
<evidence type="ECO:0000256" key="4">
    <source>
        <dbReference type="ARBA" id="ARBA00022475"/>
    </source>
</evidence>
<dbReference type="InterPro" id="IPR000990">
    <property type="entry name" value="Innexin"/>
</dbReference>
<reference evidence="13" key="1">
    <citation type="journal article" date="2020" name="G3 (Bethesda)">
        <title>High-Quality Assemblies for Three Invasive Social Wasps from the &lt;i&gt;Vespula&lt;/i&gt; Genus.</title>
        <authorList>
            <person name="Harrop T.W.R."/>
            <person name="Guhlin J."/>
            <person name="McLaughlin G.M."/>
            <person name="Permina E."/>
            <person name="Stockwell P."/>
            <person name="Gilligan J."/>
            <person name="Le Lec M.F."/>
            <person name="Gruber M.A.M."/>
            <person name="Quinn O."/>
            <person name="Lovegrove M."/>
            <person name="Duncan E.J."/>
            <person name="Remnant E.J."/>
            <person name="Van Eeckhoven J."/>
            <person name="Graham B."/>
            <person name="Knapp R.A."/>
            <person name="Langford K.W."/>
            <person name="Kronenberg Z."/>
            <person name="Press M.O."/>
            <person name="Eacker S.M."/>
            <person name="Wilson-Rankin E.E."/>
            <person name="Purcell J."/>
            <person name="Lester P.J."/>
            <person name="Dearden P.K."/>
        </authorList>
    </citation>
    <scope>NUCLEOTIDE SEQUENCE</scope>
    <source>
        <strain evidence="13">Marl-1</strain>
    </source>
</reference>
<evidence type="ECO:0000256" key="6">
    <source>
        <dbReference type="ARBA" id="ARBA00022868"/>
    </source>
</evidence>
<evidence type="ECO:0000256" key="11">
    <source>
        <dbReference type="ARBA" id="ARBA00023303"/>
    </source>
</evidence>
<keyword evidence="4" id="KW-1003">Cell membrane</keyword>
<keyword evidence="10 12" id="KW-0472">Membrane</keyword>
<evidence type="ECO:0000313" key="13">
    <source>
        <dbReference type="EMBL" id="KAF7401000.1"/>
    </source>
</evidence>
<keyword evidence="7" id="KW-0965">Cell junction</keyword>
<dbReference type="GO" id="GO:0005921">
    <property type="term" value="C:gap junction"/>
    <property type="evidence" value="ECO:0007669"/>
    <property type="project" value="UniProtKB-SubCell"/>
</dbReference>
<dbReference type="EMBL" id="JACSEA010000005">
    <property type="protein sequence ID" value="KAF7401000.1"/>
    <property type="molecule type" value="Genomic_DNA"/>
</dbReference>
<dbReference type="Proteomes" id="UP000614350">
    <property type="component" value="Unassembled WGS sequence"/>
</dbReference>
<dbReference type="PANTHER" id="PTHR11893:SF39">
    <property type="entry name" value="INNEXIN INX1"/>
    <property type="match status" value="1"/>
</dbReference>
<dbReference type="PRINTS" id="PR01262">
    <property type="entry name" value="INNEXIN"/>
</dbReference>
<evidence type="ECO:0000256" key="12">
    <source>
        <dbReference type="RuleBase" id="RU010713"/>
    </source>
</evidence>
<evidence type="ECO:0000256" key="5">
    <source>
        <dbReference type="ARBA" id="ARBA00022692"/>
    </source>
</evidence>
<keyword evidence="6" id="KW-0303">Gap junction</keyword>
<dbReference type="PANTHER" id="PTHR11893">
    <property type="entry name" value="INNEXIN"/>
    <property type="match status" value="1"/>
</dbReference>
<feature type="transmembrane region" description="Helical" evidence="12">
    <location>
        <begin position="178"/>
        <end position="198"/>
    </location>
</feature>
<dbReference type="PROSITE" id="PS51013">
    <property type="entry name" value="PANNEXIN"/>
    <property type="match status" value="1"/>
</dbReference>
<keyword evidence="11 12" id="KW-0407">Ion channel</keyword>
<dbReference type="Pfam" id="PF00876">
    <property type="entry name" value="Innexin"/>
    <property type="match status" value="1"/>
</dbReference>
<accession>A0A834N9P8</accession>
<proteinExistence type="inferred from homology"/>
<comment type="similarity">
    <text evidence="12">Belongs to the pannexin family.</text>
</comment>
<protein>
    <recommendedName>
        <fullName evidence="12">Innexin</fullName>
    </recommendedName>
</protein>
<evidence type="ECO:0000256" key="8">
    <source>
        <dbReference type="ARBA" id="ARBA00022989"/>
    </source>
</evidence>
<evidence type="ECO:0000256" key="10">
    <source>
        <dbReference type="ARBA" id="ARBA00023136"/>
    </source>
</evidence>
<evidence type="ECO:0000256" key="2">
    <source>
        <dbReference type="ARBA" id="ARBA00004651"/>
    </source>
</evidence>
<evidence type="ECO:0000256" key="3">
    <source>
        <dbReference type="ARBA" id="ARBA00022448"/>
    </source>
</evidence>
<keyword evidence="14" id="KW-1185">Reference proteome</keyword>
<keyword evidence="5 12" id="KW-0812">Transmembrane</keyword>
<keyword evidence="3 12" id="KW-0813">Transport</keyword>
<dbReference type="GO" id="GO:0034220">
    <property type="term" value="P:monoatomic ion transmembrane transport"/>
    <property type="evidence" value="ECO:0007669"/>
    <property type="project" value="UniProtKB-KW"/>
</dbReference>
<organism evidence="13 14">
    <name type="scientific">Vespula vulgaris</name>
    <name type="common">Yellow jacket</name>
    <name type="synonym">Wasp</name>
    <dbReference type="NCBI Taxonomy" id="7454"/>
    <lineage>
        <taxon>Eukaryota</taxon>
        <taxon>Metazoa</taxon>
        <taxon>Ecdysozoa</taxon>
        <taxon>Arthropoda</taxon>
        <taxon>Hexapoda</taxon>
        <taxon>Insecta</taxon>
        <taxon>Pterygota</taxon>
        <taxon>Neoptera</taxon>
        <taxon>Endopterygota</taxon>
        <taxon>Hymenoptera</taxon>
        <taxon>Apocrita</taxon>
        <taxon>Aculeata</taxon>
        <taxon>Vespoidea</taxon>
        <taxon>Vespidae</taxon>
        <taxon>Vespinae</taxon>
        <taxon>Vespula</taxon>
    </lineage>
</organism>
<feature type="transmembrane region" description="Helical" evidence="12">
    <location>
        <begin position="270"/>
        <end position="292"/>
    </location>
</feature>
<keyword evidence="9 12" id="KW-0406">Ion transport</keyword>
<evidence type="ECO:0000256" key="7">
    <source>
        <dbReference type="ARBA" id="ARBA00022949"/>
    </source>
</evidence>
<comment type="caution">
    <text evidence="13">The sequence shown here is derived from an EMBL/GenBank/DDBJ whole genome shotgun (WGS) entry which is preliminary data.</text>
</comment>
<dbReference type="GO" id="GO:0005243">
    <property type="term" value="F:gap junction channel activity"/>
    <property type="evidence" value="ECO:0007669"/>
    <property type="project" value="TreeGrafter"/>
</dbReference>
<gene>
    <name evidence="12" type="primary">inx</name>
    <name evidence="13" type="ORF">HZH66_006184</name>
</gene>
<evidence type="ECO:0000256" key="9">
    <source>
        <dbReference type="ARBA" id="ARBA00023065"/>
    </source>
</evidence>
<dbReference type="AlphaFoldDB" id="A0A834N9P8"/>
<keyword evidence="8 12" id="KW-1133">Transmembrane helix</keyword>
<comment type="caution">
    <text evidence="12">Lacks conserved residue(s) required for the propagation of feature annotation.</text>
</comment>
<comment type="subcellular location">
    <subcellularLocation>
        <location evidence="1">Cell junction</location>
        <location evidence="1">Gap junction</location>
    </subcellularLocation>
    <subcellularLocation>
        <location evidence="2 12">Cell membrane</location>
        <topology evidence="2 12">Multi-pass membrane protein</topology>
    </subcellularLocation>
</comment>
<comment type="function">
    <text evidence="12">Structural component of the gap junctions.</text>
</comment>
<feature type="transmembrane region" description="Helical" evidence="12">
    <location>
        <begin position="109"/>
        <end position="131"/>
    </location>
</feature>
<evidence type="ECO:0000256" key="1">
    <source>
        <dbReference type="ARBA" id="ARBA00004610"/>
    </source>
</evidence>
<evidence type="ECO:0000313" key="14">
    <source>
        <dbReference type="Proteomes" id="UP000614350"/>
    </source>
</evidence>